<dbReference type="NCBIfam" id="TIGR00005">
    <property type="entry name" value="rluA_subfam"/>
    <property type="match status" value="1"/>
</dbReference>
<dbReference type="GO" id="GO:0000455">
    <property type="term" value="P:enzyme-directed rRNA pseudouridine synthesis"/>
    <property type="evidence" value="ECO:0007669"/>
    <property type="project" value="TreeGrafter"/>
</dbReference>
<feature type="domain" description="RNA-binding S4" evidence="8">
    <location>
        <begin position="16"/>
        <end position="73"/>
    </location>
</feature>
<dbReference type="InterPro" id="IPR020103">
    <property type="entry name" value="PsdUridine_synth_cat_dom_sf"/>
</dbReference>
<dbReference type="Gene3D" id="3.30.2350.10">
    <property type="entry name" value="Pseudouridine synthase"/>
    <property type="match status" value="1"/>
</dbReference>
<dbReference type="PANTHER" id="PTHR21600:SF44">
    <property type="entry name" value="RIBOSOMAL LARGE SUBUNIT PSEUDOURIDINE SYNTHASE D"/>
    <property type="match status" value="1"/>
</dbReference>
<dbReference type="PROSITE" id="PS50889">
    <property type="entry name" value="S4"/>
    <property type="match status" value="1"/>
</dbReference>
<evidence type="ECO:0000256" key="7">
    <source>
        <dbReference type="RuleBase" id="RU362028"/>
    </source>
</evidence>
<evidence type="ECO:0000313" key="9">
    <source>
        <dbReference type="EMBL" id="PSL50753.1"/>
    </source>
</evidence>
<dbReference type="InterPro" id="IPR006225">
    <property type="entry name" value="PsdUridine_synth_RluC/D"/>
</dbReference>
<dbReference type="CDD" id="cd00165">
    <property type="entry name" value="S4"/>
    <property type="match status" value="1"/>
</dbReference>
<dbReference type="SUPFAM" id="SSF55174">
    <property type="entry name" value="Alpha-L RNA-binding motif"/>
    <property type="match status" value="1"/>
</dbReference>
<dbReference type="Gene3D" id="3.10.290.10">
    <property type="entry name" value="RNA-binding S4 domain"/>
    <property type="match status" value="1"/>
</dbReference>
<keyword evidence="10" id="KW-1185">Reference proteome</keyword>
<evidence type="ECO:0000256" key="6">
    <source>
        <dbReference type="PROSITE-ProRule" id="PRU00182"/>
    </source>
</evidence>
<dbReference type="FunFam" id="3.30.2350.10:FF:000006">
    <property type="entry name" value="Pseudouridine synthase"/>
    <property type="match status" value="1"/>
</dbReference>
<dbReference type="EMBL" id="PYAV01000002">
    <property type="protein sequence ID" value="PSL50753.1"/>
    <property type="molecule type" value="Genomic_DNA"/>
</dbReference>
<comment type="similarity">
    <text evidence="2 7">Belongs to the pseudouridine synthase RluA family.</text>
</comment>
<dbReference type="RefSeq" id="WP_106587479.1">
    <property type="nucleotide sequence ID" value="NZ_PYAV01000002.1"/>
</dbReference>
<evidence type="ECO:0000256" key="4">
    <source>
        <dbReference type="ARBA" id="ARBA00023235"/>
    </source>
</evidence>
<dbReference type="SMART" id="SM00363">
    <property type="entry name" value="S4"/>
    <property type="match status" value="1"/>
</dbReference>
<dbReference type="InterPro" id="IPR002942">
    <property type="entry name" value="S4_RNA-bd"/>
</dbReference>
<dbReference type="InterPro" id="IPR036986">
    <property type="entry name" value="S4_RNA-bd_sf"/>
</dbReference>
<evidence type="ECO:0000313" key="10">
    <source>
        <dbReference type="Proteomes" id="UP000242310"/>
    </source>
</evidence>
<sequence length="302" mass="33669">MNETITLNVTEEEANERMDKYITARVEGASRSEVQRWIEEGGITCNQTPTKANVKVAAGDVISVTPPEQDDAIHPEVMQLDAVFEDEDVIVINKPRGMVVHPAPGHTSGTLVNGLLAHTDELSDLNGSLYRPGIVHRIDKDTSGLLVVAKNNQAHEILAEQFKDKTASRRYQAIVHGEIAHERGTIEAPIGRDTTDRQRMAVTDVNSKEAVTYFQVLERFKNYSLVECQLETGRTHQIRVHFEYINHPVAGDPKYGPKKTLPLSGQALHAFELSFEHPSTGVLETFQAAVPKDMEEMIEKLR</sequence>
<protein>
    <recommendedName>
        <fullName evidence="7">Pseudouridine synthase</fullName>
        <ecNumber evidence="7">5.4.99.-</ecNumber>
    </recommendedName>
</protein>
<dbReference type="GO" id="GO:0003723">
    <property type="term" value="F:RNA binding"/>
    <property type="evidence" value="ECO:0007669"/>
    <property type="project" value="UniProtKB-KW"/>
</dbReference>
<comment type="catalytic activity">
    <reaction evidence="1 7">
        <text>a uridine in RNA = a pseudouridine in RNA</text>
        <dbReference type="Rhea" id="RHEA:48348"/>
        <dbReference type="Rhea" id="RHEA-COMP:12068"/>
        <dbReference type="Rhea" id="RHEA-COMP:12069"/>
        <dbReference type="ChEBI" id="CHEBI:65314"/>
        <dbReference type="ChEBI" id="CHEBI:65315"/>
    </reaction>
</comment>
<dbReference type="Proteomes" id="UP000242310">
    <property type="component" value="Unassembled WGS sequence"/>
</dbReference>
<evidence type="ECO:0000256" key="2">
    <source>
        <dbReference type="ARBA" id="ARBA00010876"/>
    </source>
</evidence>
<comment type="caution">
    <text evidence="9">The sequence shown here is derived from an EMBL/GenBank/DDBJ whole genome shotgun (WGS) entry which is preliminary data.</text>
</comment>
<comment type="function">
    <text evidence="7">Responsible for synthesis of pseudouridine from uracil.</text>
</comment>
<dbReference type="EC" id="5.4.99.-" evidence="7"/>
<dbReference type="Pfam" id="PF01479">
    <property type="entry name" value="S4"/>
    <property type="match status" value="1"/>
</dbReference>
<gene>
    <name evidence="9" type="ORF">B0H94_10228</name>
</gene>
<evidence type="ECO:0000259" key="8">
    <source>
        <dbReference type="SMART" id="SM00363"/>
    </source>
</evidence>
<dbReference type="OrthoDB" id="9807829at2"/>
<dbReference type="GO" id="GO:0120159">
    <property type="term" value="F:rRNA pseudouridine synthase activity"/>
    <property type="evidence" value="ECO:0007669"/>
    <property type="project" value="UniProtKB-ARBA"/>
</dbReference>
<accession>A0A2P8HWY0</accession>
<feature type="active site" evidence="5">
    <location>
        <position position="139"/>
    </location>
</feature>
<organism evidence="9 10">
    <name type="scientific">Salsuginibacillus halophilus</name>
    <dbReference type="NCBI Taxonomy" id="517424"/>
    <lineage>
        <taxon>Bacteria</taxon>
        <taxon>Bacillati</taxon>
        <taxon>Bacillota</taxon>
        <taxon>Bacilli</taxon>
        <taxon>Bacillales</taxon>
        <taxon>Bacillaceae</taxon>
        <taxon>Salsuginibacillus</taxon>
    </lineage>
</organism>
<dbReference type="InterPro" id="IPR050188">
    <property type="entry name" value="RluA_PseudoU_synthase"/>
</dbReference>
<reference evidence="9 10" key="1">
    <citation type="submission" date="2018-03" db="EMBL/GenBank/DDBJ databases">
        <title>Genomic Encyclopedia of Type Strains, Phase III (KMG-III): the genomes of soil and plant-associated and newly described type strains.</title>
        <authorList>
            <person name="Whitman W."/>
        </authorList>
    </citation>
    <scope>NUCLEOTIDE SEQUENCE [LARGE SCALE GENOMIC DNA]</scope>
    <source>
        <strain evidence="9 10">CGMCC 1.07653</strain>
    </source>
</reference>
<dbReference type="InterPro" id="IPR006224">
    <property type="entry name" value="PsdUridine_synth_RluA-like_CS"/>
</dbReference>
<dbReference type="PROSITE" id="PS01129">
    <property type="entry name" value="PSI_RLU"/>
    <property type="match status" value="1"/>
</dbReference>
<keyword evidence="3 6" id="KW-0694">RNA-binding</keyword>
<dbReference type="SUPFAM" id="SSF55120">
    <property type="entry name" value="Pseudouridine synthase"/>
    <property type="match status" value="1"/>
</dbReference>
<proteinExistence type="inferred from homology"/>
<evidence type="ECO:0000256" key="1">
    <source>
        <dbReference type="ARBA" id="ARBA00000073"/>
    </source>
</evidence>
<name>A0A2P8HWY0_9BACI</name>
<dbReference type="PANTHER" id="PTHR21600">
    <property type="entry name" value="MITOCHONDRIAL RNA PSEUDOURIDINE SYNTHASE"/>
    <property type="match status" value="1"/>
</dbReference>
<keyword evidence="4 7" id="KW-0413">Isomerase</keyword>
<dbReference type="AlphaFoldDB" id="A0A2P8HWY0"/>
<evidence type="ECO:0000256" key="5">
    <source>
        <dbReference type="PIRSR" id="PIRSR606225-1"/>
    </source>
</evidence>
<dbReference type="InterPro" id="IPR006145">
    <property type="entry name" value="PsdUridine_synth_RsuA/RluA"/>
</dbReference>
<evidence type="ECO:0000256" key="3">
    <source>
        <dbReference type="ARBA" id="ARBA00022884"/>
    </source>
</evidence>
<dbReference type="Pfam" id="PF00849">
    <property type="entry name" value="PseudoU_synth_2"/>
    <property type="match status" value="1"/>
</dbReference>
<dbReference type="CDD" id="cd02869">
    <property type="entry name" value="PseudoU_synth_RluA_like"/>
    <property type="match status" value="1"/>
</dbReference>